<dbReference type="GO" id="GO:0005829">
    <property type="term" value="C:cytosol"/>
    <property type="evidence" value="ECO:0007669"/>
    <property type="project" value="TreeGrafter"/>
</dbReference>
<dbReference type="GO" id="GO:0050334">
    <property type="term" value="F:thiaminase activity"/>
    <property type="evidence" value="ECO:0007669"/>
    <property type="project" value="UniProtKB-EC"/>
</dbReference>
<name>A0A379LS88_ENTAG</name>
<evidence type="ECO:0000313" key="3">
    <source>
        <dbReference type="Proteomes" id="UP000254640"/>
    </source>
</evidence>
<dbReference type="Proteomes" id="UP000254640">
    <property type="component" value="Unassembled WGS sequence"/>
</dbReference>
<gene>
    <name evidence="2" type="primary">tenA</name>
    <name evidence="2" type="ORF">NCTC9381_05887</name>
</gene>
<feature type="domain" description="Thiaminase-2/PQQC" evidence="1">
    <location>
        <begin position="16"/>
        <end position="143"/>
    </location>
</feature>
<keyword evidence="2" id="KW-0378">Hydrolase</keyword>
<dbReference type="PANTHER" id="PTHR43198">
    <property type="entry name" value="BIFUNCTIONAL TH2 PROTEIN"/>
    <property type="match status" value="1"/>
</dbReference>
<dbReference type="Pfam" id="PF03070">
    <property type="entry name" value="TENA_THI-4"/>
    <property type="match status" value="1"/>
</dbReference>
<accession>A0A379LS88</accession>
<sequence>MTHPLFDTGFYGRLRQQAGSQWHAYIKHDFVRQLGQGTLPPAAFRHYLTQDYLFLLHFARAWGLLISKLSEPAALRSATASLNAIVSELPLHQAYCQQWGISEAAMASEPEAVETLNYTRYVLDVGHTGDALELLTALMPCVAGLC</sequence>
<dbReference type="SUPFAM" id="SSF48613">
    <property type="entry name" value="Heme oxygenase-like"/>
    <property type="match status" value="1"/>
</dbReference>
<proteinExistence type="predicted"/>
<dbReference type="CDD" id="cd19367">
    <property type="entry name" value="TenA_C_ScTHI20-like"/>
    <property type="match status" value="1"/>
</dbReference>
<dbReference type="PANTHER" id="PTHR43198:SF2">
    <property type="entry name" value="SI:CH1073-67J19.1-RELATED"/>
    <property type="match status" value="1"/>
</dbReference>
<dbReference type="Gene3D" id="1.20.910.10">
    <property type="entry name" value="Heme oxygenase-like"/>
    <property type="match status" value="1"/>
</dbReference>
<reference evidence="2 3" key="1">
    <citation type="submission" date="2018-06" db="EMBL/GenBank/DDBJ databases">
        <authorList>
            <consortium name="Pathogen Informatics"/>
            <person name="Doyle S."/>
        </authorList>
    </citation>
    <scope>NUCLEOTIDE SEQUENCE [LARGE SCALE GENOMIC DNA]</scope>
    <source>
        <strain evidence="2 3">NCTC9381</strain>
    </source>
</reference>
<dbReference type="EMBL" id="UGSO01000002">
    <property type="protein sequence ID" value="SUE07024.1"/>
    <property type="molecule type" value="Genomic_DNA"/>
</dbReference>
<dbReference type="EC" id="3.5.99.2" evidence="2"/>
<dbReference type="InterPro" id="IPR004305">
    <property type="entry name" value="Thiaminase-2/PQQC"/>
</dbReference>
<dbReference type="AlphaFoldDB" id="A0A379LS88"/>
<evidence type="ECO:0000313" key="2">
    <source>
        <dbReference type="EMBL" id="SUE07024.1"/>
    </source>
</evidence>
<dbReference type="InterPro" id="IPR050967">
    <property type="entry name" value="Thiamine_Salvage_TenA"/>
</dbReference>
<organism evidence="2 3">
    <name type="scientific">Enterobacter agglomerans</name>
    <name type="common">Erwinia herbicola</name>
    <name type="synonym">Pantoea agglomerans</name>
    <dbReference type="NCBI Taxonomy" id="549"/>
    <lineage>
        <taxon>Bacteria</taxon>
        <taxon>Pseudomonadati</taxon>
        <taxon>Pseudomonadota</taxon>
        <taxon>Gammaproteobacteria</taxon>
        <taxon>Enterobacterales</taxon>
        <taxon>Erwiniaceae</taxon>
        <taxon>Pantoea</taxon>
        <taxon>Pantoea agglomerans group</taxon>
    </lineage>
</organism>
<evidence type="ECO:0000259" key="1">
    <source>
        <dbReference type="Pfam" id="PF03070"/>
    </source>
</evidence>
<protein>
    <submittedName>
        <fullName evidence="2">Thiaminase-2</fullName>
        <ecNumber evidence="2">3.5.99.2</ecNumber>
    </submittedName>
</protein>
<dbReference type="InterPro" id="IPR016084">
    <property type="entry name" value="Haem_Oase-like_multi-hlx"/>
</dbReference>
<keyword evidence="3" id="KW-1185">Reference proteome</keyword>